<dbReference type="InterPro" id="IPR017830">
    <property type="entry name" value="SQase_HpnE"/>
</dbReference>
<dbReference type="GO" id="GO:0016491">
    <property type="term" value="F:oxidoreductase activity"/>
    <property type="evidence" value="ECO:0007669"/>
    <property type="project" value="InterPro"/>
</dbReference>
<dbReference type="KEGG" id="ifl:C1H71_16080"/>
<proteinExistence type="predicted"/>
<dbReference type="PANTHER" id="PTHR42923">
    <property type="entry name" value="PROTOPORPHYRINOGEN OXIDASE"/>
    <property type="match status" value="1"/>
</dbReference>
<dbReference type="NCBIfam" id="TIGR03467">
    <property type="entry name" value="HpnE"/>
    <property type="match status" value="1"/>
</dbReference>
<evidence type="ECO:0000259" key="1">
    <source>
        <dbReference type="Pfam" id="PF01593"/>
    </source>
</evidence>
<dbReference type="PANTHER" id="PTHR42923:SF47">
    <property type="entry name" value="BLR3003 PROTEIN"/>
    <property type="match status" value="1"/>
</dbReference>
<accession>A0A7G3GCR8</accession>
<dbReference type="InterPro" id="IPR036188">
    <property type="entry name" value="FAD/NAD-bd_sf"/>
</dbReference>
<dbReference type="Gene3D" id="3.50.50.60">
    <property type="entry name" value="FAD/NAD(P)-binding domain"/>
    <property type="match status" value="1"/>
</dbReference>
<sequence>MAGLENVVVLNKKLSVAVLGGGYAGMAAAAELASLGVKASVFEAGKVLGGRARRVELAGQSFDNGQHLVIGAYTELLAMMAKVGVDYEAAFLRMPMELVVEPGFRLACPKLPAPLHLAVGLIFAQGLTWAERFALLRAIRGAQAANWQLVEDVSVSRWLVDQSQPKVLISRFWQPLTVAALNTPLELASAQVLLNVLRDSLGGARAASDLLLPKIDFSALFPDAAERFIQQRGGQVYRSRRISQLAKTPEGWRLDGEAECFDAVICALPPYGLAPVLATLPQLKAFGDWIYQPIVTVYLQYDQSTRLARPMQGLSDSLAQWVFDRGFTHGMDGLIAVVISATGSHQFLPQEELAAAVVAELHQRLALPADVIWQRVITEKRATFACTPSMQRPSNQTAERGFWLAGDYTRGLAGCGDYPATLEGAVRSGVAAAQGVVQELIIKIMEE</sequence>
<dbReference type="SUPFAM" id="SSF51905">
    <property type="entry name" value="FAD/NAD(P)-binding domain"/>
    <property type="match status" value="1"/>
</dbReference>
<gene>
    <name evidence="2" type="ORF">C1H71_16080</name>
</gene>
<keyword evidence="3" id="KW-1185">Reference proteome</keyword>
<dbReference type="InterPro" id="IPR002937">
    <property type="entry name" value="Amino_oxidase"/>
</dbReference>
<dbReference type="Pfam" id="PF01593">
    <property type="entry name" value="Amino_oxidase"/>
    <property type="match status" value="1"/>
</dbReference>
<organism evidence="2 3">
    <name type="scientific">Iodobacter fluviatilis</name>
    <dbReference type="NCBI Taxonomy" id="537"/>
    <lineage>
        <taxon>Bacteria</taxon>
        <taxon>Pseudomonadati</taxon>
        <taxon>Pseudomonadota</taxon>
        <taxon>Betaproteobacteria</taxon>
        <taxon>Neisseriales</taxon>
        <taxon>Chitinibacteraceae</taxon>
        <taxon>Iodobacter</taxon>
    </lineage>
</organism>
<evidence type="ECO:0000313" key="3">
    <source>
        <dbReference type="Proteomes" id="UP000515917"/>
    </source>
</evidence>
<dbReference type="Proteomes" id="UP000515917">
    <property type="component" value="Chromosome"/>
</dbReference>
<name>A0A7G3GCR8_9NEIS</name>
<protein>
    <submittedName>
        <fullName evidence="2">Desaturase</fullName>
    </submittedName>
</protein>
<feature type="domain" description="Amine oxidase" evidence="1">
    <location>
        <begin position="24"/>
        <end position="436"/>
    </location>
</feature>
<reference evidence="2 3" key="1">
    <citation type="submission" date="2018-01" db="EMBL/GenBank/DDBJ databases">
        <title>Genome sequence of Iodobacter sp. strain PCH194 isolated from Indian Trans-Himalaya.</title>
        <authorList>
            <person name="Kumar V."/>
            <person name="Thakur V."/>
            <person name="Kumar S."/>
            <person name="Singh D."/>
        </authorList>
    </citation>
    <scope>NUCLEOTIDE SEQUENCE [LARGE SCALE GENOMIC DNA]</scope>
    <source>
        <strain evidence="2 3">PCH194</strain>
    </source>
</reference>
<evidence type="ECO:0000313" key="2">
    <source>
        <dbReference type="EMBL" id="QBC44899.1"/>
    </source>
</evidence>
<dbReference type="InterPro" id="IPR050464">
    <property type="entry name" value="Zeta_carotene_desat/Oxidored"/>
</dbReference>
<dbReference type="EMBL" id="CP025781">
    <property type="protein sequence ID" value="QBC44899.1"/>
    <property type="molecule type" value="Genomic_DNA"/>
</dbReference>
<dbReference type="AlphaFoldDB" id="A0A7G3GCR8"/>